<reference evidence="2 3" key="1">
    <citation type="submission" date="2020-04" db="EMBL/GenBank/DDBJ databases">
        <authorList>
            <person name="Yoon J."/>
        </authorList>
    </citation>
    <scope>NUCLEOTIDE SEQUENCE [LARGE SCALE GENOMIC DNA]</scope>
    <source>
        <strain evidence="2 3">DJ-13</strain>
    </source>
</reference>
<name>A0ABX1GTD9_9FLAO</name>
<feature type="transmembrane region" description="Helical" evidence="1">
    <location>
        <begin position="46"/>
        <end position="68"/>
    </location>
</feature>
<proteinExistence type="predicted"/>
<feature type="transmembrane region" description="Helical" evidence="1">
    <location>
        <begin position="12"/>
        <end position="34"/>
    </location>
</feature>
<dbReference type="Proteomes" id="UP000718451">
    <property type="component" value="Unassembled WGS sequence"/>
</dbReference>
<sequence>MNILQLTSKSDVIGISASTLCLIHCIATPFLFVAQAELLGGTESHPFWWGLLDIAFLLVSYFAVWWSASNTTKTWVPYALWISWGFLSLIVLNEKFELMRLPEQLIYIPTVCLIIFHLYNRKYHDCSEEQCELDKN</sequence>
<dbReference type="InterPro" id="IPR004891">
    <property type="entry name" value="Mercury-R_MerC"/>
</dbReference>
<feature type="transmembrane region" description="Helical" evidence="1">
    <location>
        <begin position="75"/>
        <end position="92"/>
    </location>
</feature>
<dbReference type="Pfam" id="PF03203">
    <property type="entry name" value="MerC"/>
    <property type="match status" value="1"/>
</dbReference>
<evidence type="ECO:0000256" key="1">
    <source>
        <dbReference type="SAM" id="Phobius"/>
    </source>
</evidence>
<keyword evidence="1" id="KW-0472">Membrane</keyword>
<feature type="transmembrane region" description="Helical" evidence="1">
    <location>
        <begin position="104"/>
        <end position="120"/>
    </location>
</feature>
<keyword evidence="1" id="KW-1133">Transmembrane helix</keyword>
<organism evidence="2 3">
    <name type="scientific">Croceivirga thetidis</name>
    <dbReference type="NCBI Taxonomy" id="2721623"/>
    <lineage>
        <taxon>Bacteria</taxon>
        <taxon>Pseudomonadati</taxon>
        <taxon>Bacteroidota</taxon>
        <taxon>Flavobacteriia</taxon>
        <taxon>Flavobacteriales</taxon>
        <taxon>Flavobacteriaceae</taxon>
        <taxon>Croceivirga</taxon>
    </lineage>
</organism>
<keyword evidence="1" id="KW-0812">Transmembrane</keyword>
<comment type="caution">
    <text evidence="2">The sequence shown here is derived from an EMBL/GenBank/DDBJ whole genome shotgun (WGS) entry which is preliminary data.</text>
</comment>
<dbReference type="EMBL" id="JAAWWL010000002">
    <property type="protein sequence ID" value="NKI32175.1"/>
    <property type="molecule type" value="Genomic_DNA"/>
</dbReference>
<keyword evidence="3" id="KW-1185">Reference proteome</keyword>
<accession>A0ABX1GTD9</accession>
<evidence type="ECO:0000313" key="2">
    <source>
        <dbReference type="EMBL" id="NKI32175.1"/>
    </source>
</evidence>
<protein>
    <submittedName>
        <fullName evidence="2">MerC domain-containing protein</fullName>
    </submittedName>
</protein>
<evidence type="ECO:0000313" key="3">
    <source>
        <dbReference type="Proteomes" id="UP000718451"/>
    </source>
</evidence>
<gene>
    <name evidence="2" type="ORF">HCU67_09500</name>
</gene>
<dbReference type="RefSeq" id="WP_168552392.1">
    <property type="nucleotide sequence ID" value="NZ_JAAWWL010000002.1"/>
</dbReference>